<keyword evidence="1" id="KW-0808">Transferase</keyword>
<feature type="domain" description="Ketosynthase family 3 (KS3)" evidence="2">
    <location>
        <begin position="6"/>
        <end position="350"/>
    </location>
</feature>
<dbReference type="Gene3D" id="3.40.47.10">
    <property type="match status" value="1"/>
</dbReference>
<dbReference type="Pfam" id="PF00109">
    <property type="entry name" value="ketoacyl-synt"/>
    <property type="match status" value="1"/>
</dbReference>
<dbReference type="GO" id="GO:0005829">
    <property type="term" value="C:cytosol"/>
    <property type="evidence" value="ECO:0007669"/>
    <property type="project" value="TreeGrafter"/>
</dbReference>
<evidence type="ECO:0000313" key="4">
    <source>
        <dbReference type="Proteomes" id="UP000709959"/>
    </source>
</evidence>
<accession>A0A936F0Z2</accession>
<dbReference type="Proteomes" id="UP000709959">
    <property type="component" value="Unassembled WGS sequence"/>
</dbReference>
<reference evidence="3 4" key="1">
    <citation type="submission" date="2020-10" db="EMBL/GenBank/DDBJ databases">
        <title>Connecting structure to function with the recovery of over 1000 high-quality activated sludge metagenome-assembled genomes encoding full-length rRNA genes using long-read sequencing.</title>
        <authorList>
            <person name="Singleton C.M."/>
            <person name="Petriglieri F."/>
            <person name="Kristensen J.M."/>
            <person name="Kirkegaard R.H."/>
            <person name="Michaelsen T.Y."/>
            <person name="Andersen M.H."/>
            <person name="Karst S.M."/>
            <person name="Dueholm M.S."/>
            <person name="Nielsen P.H."/>
            <person name="Albertsen M."/>
        </authorList>
    </citation>
    <scope>NUCLEOTIDE SEQUENCE [LARGE SCALE GENOMIC DNA]</scope>
    <source>
        <strain evidence="3">OdNE_18-Q3-R46-58_MAXAC.008</strain>
    </source>
</reference>
<evidence type="ECO:0000259" key="2">
    <source>
        <dbReference type="SMART" id="SM00825"/>
    </source>
</evidence>
<dbReference type="EMBL" id="JADKCH010000003">
    <property type="protein sequence ID" value="MBK8572128.1"/>
    <property type="molecule type" value="Genomic_DNA"/>
</dbReference>
<sequence length="360" mass="37149">MSGADLVITGLGLVLPCGDGLEAARASLASGTPCFAELPEALGQGRGAACTTFNPGGIIPPMQLRRLDRPSRFAWVAAHQAFADAGLDPRAMGERVAVAVGSLTGGSEASEAFMRPYLQRGPEGASPLVFPNCVANAASGHLALAYGLKGPSATIVDRENATFAALEQATRWLRLGLADAALVIGTDGLFPLLLDLCRGARMLARHGAPEIGSGRGFLPGEGAQAFVLESRDHAQARGIRPRAVLRALASRSSSDDMAPGRSQALARAVTALGEATPRHRVGGANGLPRLDALETSLAAAHPEWPAVQHPKRLWGEFGGSGGQLLAAALLESSDLTLVTAPASSGSQFAALLEEVRLDPR</sequence>
<dbReference type="InterPro" id="IPR000794">
    <property type="entry name" value="Beta-ketoacyl_synthase"/>
</dbReference>
<dbReference type="AlphaFoldDB" id="A0A936F0Z2"/>
<organism evidence="3 4">
    <name type="scientific">Candidatus Geothrix odensensis</name>
    <dbReference type="NCBI Taxonomy" id="2954440"/>
    <lineage>
        <taxon>Bacteria</taxon>
        <taxon>Pseudomonadati</taxon>
        <taxon>Acidobacteriota</taxon>
        <taxon>Holophagae</taxon>
        <taxon>Holophagales</taxon>
        <taxon>Holophagaceae</taxon>
        <taxon>Geothrix</taxon>
    </lineage>
</organism>
<dbReference type="InterPro" id="IPR020841">
    <property type="entry name" value="PKS_Beta-ketoAc_synthase_dom"/>
</dbReference>
<dbReference type="PANTHER" id="PTHR11712">
    <property type="entry name" value="POLYKETIDE SYNTHASE-RELATED"/>
    <property type="match status" value="1"/>
</dbReference>
<dbReference type="InterPro" id="IPR016039">
    <property type="entry name" value="Thiolase-like"/>
</dbReference>
<proteinExistence type="predicted"/>
<protein>
    <recommendedName>
        <fullName evidence="2">Ketosynthase family 3 (KS3) domain-containing protein</fullName>
    </recommendedName>
</protein>
<gene>
    <name evidence="3" type="ORF">IPN91_05660</name>
</gene>
<dbReference type="PANTHER" id="PTHR11712:SF321">
    <property type="entry name" value="3-OXOACYL-[ACYL-CARRIER-PROTEIN] SYNTHASE 2"/>
    <property type="match status" value="1"/>
</dbReference>
<dbReference type="SMART" id="SM00825">
    <property type="entry name" value="PKS_KS"/>
    <property type="match status" value="1"/>
</dbReference>
<comment type="caution">
    <text evidence="3">The sequence shown here is derived from an EMBL/GenBank/DDBJ whole genome shotgun (WGS) entry which is preliminary data.</text>
</comment>
<name>A0A936F0Z2_9BACT</name>
<dbReference type="GO" id="GO:0006633">
    <property type="term" value="P:fatty acid biosynthetic process"/>
    <property type="evidence" value="ECO:0007669"/>
    <property type="project" value="TreeGrafter"/>
</dbReference>
<dbReference type="InterPro" id="IPR014030">
    <property type="entry name" value="Ketoacyl_synth_N"/>
</dbReference>
<evidence type="ECO:0000256" key="1">
    <source>
        <dbReference type="ARBA" id="ARBA00022679"/>
    </source>
</evidence>
<evidence type="ECO:0000313" key="3">
    <source>
        <dbReference type="EMBL" id="MBK8572128.1"/>
    </source>
</evidence>
<dbReference type="GO" id="GO:0004315">
    <property type="term" value="F:3-oxoacyl-[acyl-carrier-protein] synthase activity"/>
    <property type="evidence" value="ECO:0007669"/>
    <property type="project" value="TreeGrafter"/>
</dbReference>
<dbReference type="SUPFAM" id="SSF53901">
    <property type="entry name" value="Thiolase-like"/>
    <property type="match status" value="2"/>
</dbReference>